<accession>A0A4Z2HW10</accession>
<evidence type="ECO:0000256" key="1">
    <source>
        <dbReference type="SAM" id="MobiDB-lite"/>
    </source>
</evidence>
<dbReference type="EMBL" id="SRLO01000179">
    <property type="protein sequence ID" value="TNN69153.1"/>
    <property type="molecule type" value="Genomic_DNA"/>
</dbReference>
<dbReference type="AlphaFoldDB" id="A0A4Z2HW10"/>
<proteinExistence type="predicted"/>
<feature type="region of interest" description="Disordered" evidence="1">
    <location>
        <begin position="28"/>
        <end position="59"/>
    </location>
</feature>
<evidence type="ECO:0000313" key="3">
    <source>
        <dbReference type="Proteomes" id="UP000314294"/>
    </source>
</evidence>
<comment type="caution">
    <text evidence="2">The sequence shown here is derived from an EMBL/GenBank/DDBJ whole genome shotgun (WGS) entry which is preliminary data.</text>
</comment>
<name>A0A4Z2HW10_9TELE</name>
<reference evidence="2 3" key="1">
    <citation type="submission" date="2019-03" db="EMBL/GenBank/DDBJ databases">
        <title>First draft genome of Liparis tanakae, snailfish: a comprehensive survey of snailfish specific genes.</title>
        <authorList>
            <person name="Kim W."/>
            <person name="Song I."/>
            <person name="Jeong J.-H."/>
            <person name="Kim D."/>
            <person name="Kim S."/>
            <person name="Ryu S."/>
            <person name="Song J.Y."/>
            <person name="Lee S.K."/>
        </authorList>
    </citation>
    <scope>NUCLEOTIDE SEQUENCE [LARGE SCALE GENOMIC DNA]</scope>
    <source>
        <tissue evidence="2">Muscle</tissue>
    </source>
</reference>
<organism evidence="2 3">
    <name type="scientific">Liparis tanakae</name>
    <name type="common">Tanaka's snailfish</name>
    <dbReference type="NCBI Taxonomy" id="230148"/>
    <lineage>
        <taxon>Eukaryota</taxon>
        <taxon>Metazoa</taxon>
        <taxon>Chordata</taxon>
        <taxon>Craniata</taxon>
        <taxon>Vertebrata</taxon>
        <taxon>Euteleostomi</taxon>
        <taxon>Actinopterygii</taxon>
        <taxon>Neopterygii</taxon>
        <taxon>Teleostei</taxon>
        <taxon>Neoteleostei</taxon>
        <taxon>Acanthomorphata</taxon>
        <taxon>Eupercaria</taxon>
        <taxon>Perciformes</taxon>
        <taxon>Cottioidei</taxon>
        <taxon>Cottales</taxon>
        <taxon>Liparidae</taxon>
        <taxon>Liparis</taxon>
    </lineage>
</organism>
<protein>
    <submittedName>
        <fullName evidence="2">Uncharacterized protein</fullName>
    </submittedName>
</protein>
<feature type="compositionally biased region" description="Basic residues" evidence="1">
    <location>
        <begin position="50"/>
        <end position="59"/>
    </location>
</feature>
<evidence type="ECO:0000313" key="2">
    <source>
        <dbReference type="EMBL" id="TNN69153.1"/>
    </source>
</evidence>
<keyword evidence="3" id="KW-1185">Reference proteome</keyword>
<sequence length="59" mass="6776">MELCTLENRQHEIRVKYMCSSITVPDVKAKRPPASEVLERKSTLSPHPSHPTRRHRGAL</sequence>
<gene>
    <name evidence="2" type="ORF">EYF80_020620</name>
</gene>
<dbReference type="Proteomes" id="UP000314294">
    <property type="component" value="Unassembled WGS sequence"/>
</dbReference>